<dbReference type="InterPro" id="IPR025137">
    <property type="entry name" value="NfrA_C"/>
</dbReference>
<organism evidence="3 4">
    <name type="scientific">Trinickia dabaoshanensis</name>
    <dbReference type="NCBI Taxonomy" id="564714"/>
    <lineage>
        <taxon>Bacteria</taxon>
        <taxon>Pseudomonadati</taxon>
        <taxon>Pseudomonadota</taxon>
        <taxon>Betaproteobacteria</taxon>
        <taxon>Burkholderiales</taxon>
        <taxon>Burkholderiaceae</taxon>
        <taxon>Trinickia</taxon>
    </lineage>
</organism>
<accession>A0A2N7VZI1</accession>
<sequence length="835" mass="88756">MSGPLRPVGASRPGVRAARLAALTCAVSFTFAQTAAHAAEYPVAPPPLTGAAYRVAEQAYAGYGRHDYAQAVALAREAIRQRPDVPELRLLLANALAAQHGYAAASRALADAIKAFGPLRPLVKRRAQIDVLAAAAAKVVRTSATAPLPADALTGDAFAAAQSAYRAYAEKRYADAAQSAQQAIALRPDVLRLRLLLIDAASAAGNDLLAWQADVQAVRQFGDSDDLRLRRTFIGNGLAPQASKRAFAARQAGDLGAAIAAGREAVAYAPDNTDYRVALFDKLIAAEDWAGLEAAASDAIGYDDTAVMPYVFRAYARVAQQHTEQADADLQVAFRDHDETRATLNSARAIAADIWMTEDRAREAADRLAAVPPTGDDTDAFVAERLGRARRRLAAAHAAVPALAAARPIVDCENDPDFGESCDVWPADPGHAAASAQARASERGDKQAALRYAREAVALAPDSAQHRVEVVDVLDDAGRTREAADVARALIADGLFDSLPPLEAGYIALRAGDNARALAAFKQAGAQGKLSADALADAGYAAEAANRDAQSARYFEQAIDKLATESRRPLHGAAKGAAAQQLEDLRAAHSEATRRWGFDVSLDYRGAGLQSGYASAPRPTASNSWQAGSEVYWRPFGSLGERMFELYARGYETFGVASGGGASGASSLEAAFGVRGKPFANIDAIAAFERIVPIGSQAQGDWLARLAYSGGVGTERRVDVPSWWTVSAYAEGGHYIVHSSNYATAVLEAGRTYRIDRVSPRFTVFPYVVAAADYDTTIDRSVPIGTGVGMTARYAFRDGHYDTLRSSVELSVQYRWKLVGDERARGVFCSAIFSY</sequence>
<keyword evidence="1" id="KW-0732">Signal</keyword>
<gene>
    <name evidence="3" type="ORF">C0Z18_04240</name>
</gene>
<keyword evidence="4" id="KW-1185">Reference proteome</keyword>
<protein>
    <submittedName>
        <fullName evidence="3">Bacteriophage N4 adsorption protein A</fullName>
    </submittedName>
</protein>
<dbReference type="InterPro" id="IPR011990">
    <property type="entry name" value="TPR-like_helical_dom_sf"/>
</dbReference>
<evidence type="ECO:0000313" key="4">
    <source>
        <dbReference type="Proteomes" id="UP000235616"/>
    </source>
</evidence>
<dbReference type="Pfam" id="PF14559">
    <property type="entry name" value="TPR_19"/>
    <property type="match status" value="1"/>
</dbReference>
<comment type="caution">
    <text evidence="3">The sequence shown here is derived from an EMBL/GenBank/DDBJ whole genome shotgun (WGS) entry which is preliminary data.</text>
</comment>
<dbReference type="OrthoDB" id="7399085at2"/>
<dbReference type="AlphaFoldDB" id="A0A2N7VZI1"/>
<dbReference type="SUPFAM" id="SSF48452">
    <property type="entry name" value="TPR-like"/>
    <property type="match status" value="3"/>
</dbReference>
<feature type="chain" id="PRO_5014705187" evidence="1">
    <location>
        <begin position="39"/>
        <end position="835"/>
    </location>
</feature>
<dbReference type="Pfam" id="PF13283">
    <property type="entry name" value="NfrA_C"/>
    <property type="match status" value="1"/>
</dbReference>
<dbReference type="Gene3D" id="1.25.40.10">
    <property type="entry name" value="Tetratricopeptide repeat domain"/>
    <property type="match status" value="3"/>
</dbReference>
<evidence type="ECO:0000313" key="3">
    <source>
        <dbReference type="EMBL" id="PMS22543.1"/>
    </source>
</evidence>
<reference evidence="3 4" key="1">
    <citation type="submission" date="2018-01" db="EMBL/GenBank/DDBJ databases">
        <title>Whole genome analyses suggest that Burkholderia sensu lato contains two further novel genera in the rhizoxinica-symbiotica group Mycetohabitans gen. nov., and Trinickia gen. nov.: implications for the evolution of diazotrophy and nodulation in the Burkholderiaceae.</title>
        <authorList>
            <person name="Estrada-de los Santos P."/>
            <person name="Palmer M."/>
            <person name="Chavez-Ramirez B."/>
            <person name="Beukes C."/>
            <person name="Steenkamp E.T."/>
            <person name="Hirsch A.M."/>
            <person name="Manyaka P."/>
            <person name="Maluk M."/>
            <person name="Lafos M."/>
            <person name="Crook M."/>
            <person name="Gross E."/>
            <person name="Simon M.F."/>
            <person name="Bueno dos Reis Junior F."/>
            <person name="Poole P.S."/>
            <person name="Venter S.N."/>
            <person name="James E.K."/>
        </authorList>
    </citation>
    <scope>NUCLEOTIDE SEQUENCE [LARGE SCALE GENOMIC DNA]</scope>
    <source>
        <strain evidence="3 4">GIMN1.004</strain>
    </source>
</reference>
<feature type="domain" description="Bacteriophage N4 adsorption protein A C-terminal" evidence="2">
    <location>
        <begin position="662"/>
        <end position="830"/>
    </location>
</feature>
<evidence type="ECO:0000259" key="2">
    <source>
        <dbReference type="Pfam" id="PF13283"/>
    </source>
</evidence>
<name>A0A2N7VZI1_9BURK</name>
<dbReference type="Proteomes" id="UP000235616">
    <property type="component" value="Unassembled WGS sequence"/>
</dbReference>
<proteinExistence type="predicted"/>
<feature type="signal peptide" evidence="1">
    <location>
        <begin position="1"/>
        <end position="38"/>
    </location>
</feature>
<dbReference type="RefSeq" id="WP_102644133.1">
    <property type="nucleotide sequence ID" value="NZ_PNYA01000003.1"/>
</dbReference>
<evidence type="ECO:0000256" key="1">
    <source>
        <dbReference type="SAM" id="SignalP"/>
    </source>
</evidence>
<dbReference type="EMBL" id="PNYA01000003">
    <property type="protein sequence ID" value="PMS22543.1"/>
    <property type="molecule type" value="Genomic_DNA"/>
</dbReference>